<feature type="transmembrane region" description="Helical" evidence="2">
    <location>
        <begin position="599"/>
        <end position="620"/>
    </location>
</feature>
<feature type="transmembrane region" description="Helical" evidence="2">
    <location>
        <begin position="903"/>
        <end position="923"/>
    </location>
</feature>
<feature type="transmembrane region" description="Helical" evidence="2">
    <location>
        <begin position="179"/>
        <end position="200"/>
    </location>
</feature>
<feature type="transmembrane region" description="Helical" evidence="2">
    <location>
        <begin position="270"/>
        <end position="288"/>
    </location>
</feature>
<feature type="transmembrane region" description="Helical" evidence="2">
    <location>
        <begin position="1181"/>
        <end position="1204"/>
    </location>
</feature>
<feature type="transmembrane region" description="Helical" evidence="2">
    <location>
        <begin position="1054"/>
        <end position="1075"/>
    </location>
</feature>
<feature type="transmembrane region" description="Helical" evidence="2">
    <location>
        <begin position="392"/>
        <end position="413"/>
    </location>
</feature>
<feature type="transmembrane region" description="Helical" evidence="2">
    <location>
        <begin position="566"/>
        <end position="587"/>
    </location>
</feature>
<feature type="transmembrane region" description="Helical" evidence="2">
    <location>
        <begin position="824"/>
        <end position="844"/>
    </location>
</feature>
<feature type="transmembrane region" description="Helical" evidence="2">
    <location>
        <begin position="327"/>
        <end position="351"/>
    </location>
</feature>
<feature type="transmembrane region" description="Helical" evidence="2">
    <location>
        <begin position="425"/>
        <end position="444"/>
    </location>
</feature>
<feature type="transmembrane region" description="Helical" evidence="2">
    <location>
        <begin position="541"/>
        <end position="560"/>
    </location>
</feature>
<feature type="transmembrane region" description="Helical" evidence="2">
    <location>
        <begin position="1240"/>
        <end position="1256"/>
    </location>
</feature>
<feature type="transmembrane region" description="Helical" evidence="2">
    <location>
        <begin position="1216"/>
        <end position="1234"/>
    </location>
</feature>
<keyword evidence="4" id="KW-1185">Reference proteome</keyword>
<feature type="transmembrane region" description="Helical" evidence="2">
    <location>
        <begin position="1393"/>
        <end position="1414"/>
    </location>
</feature>
<feature type="transmembrane region" description="Helical" evidence="2">
    <location>
        <begin position="662"/>
        <end position="681"/>
    </location>
</feature>
<dbReference type="Proteomes" id="UP000318288">
    <property type="component" value="Unassembled WGS sequence"/>
</dbReference>
<organism evidence="3 4">
    <name type="scientific">Rubripirellula tenax</name>
    <dbReference type="NCBI Taxonomy" id="2528015"/>
    <lineage>
        <taxon>Bacteria</taxon>
        <taxon>Pseudomonadati</taxon>
        <taxon>Planctomycetota</taxon>
        <taxon>Planctomycetia</taxon>
        <taxon>Pirellulales</taxon>
        <taxon>Pirellulaceae</taxon>
        <taxon>Rubripirellula</taxon>
    </lineage>
</organism>
<feature type="transmembrane region" description="Helical" evidence="2">
    <location>
        <begin position="1155"/>
        <end position="1175"/>
    </location>
</feature>
<feature type="transmembrane region" description="Helical" evidence="2">
    <location>
        <begin position="239"/>
        <end position="258"/>
    </location>
</feature>
<feature type="transmembrane region" description="Helical" evidence="2">
    <location>
        <begin position="206"/>
        <end position="227"/>
    </location>
</feature>
<name>A0A5C6EFB6_9BACT</name>
<feature type="transmembrane region" description="Helical" evidence="2">
    <location>
        <begin position="1019"/>
        <end position="1048"/>
    </location>
</feature>
<feature type="transmembrane region" description="Helical" evidence="2">
    <location>
        <begin position="1715"/>
        <end position="1735"/>
    </location>
</feature>
<feature type="transmembrane region" description="Helical" evidence="2">
    <location>
        <begin position="795"/>
        <end position="818"/>
    </location>
</feature>
<feature type="transmembrane region" description="Helical" evidence="2">
    <location>
        <begin position="450"/>
        <end position="468"/>
    </location>
</feature>
<feature type="transmembrane region" description="Helical" evidence="2">
    <location>
        <begin position="1552"/>
        <end position="1571"/>
    </location>
</feature>
<comment type="caution">
    <text evidence="3">The sequence shown here is derived from an EMBL/GenBank/DDBJ whole genome shotgun (WGS) entry which is preliminary data.</text>
</comment>
<feature type="transmembrane region" description="Helical" evidence="2">
    <location>
        <begin position="1654"/>
        <end position="1672"/>
    </location>
</feature>
<dbReference type="OrthoDB" id="221142at2"/>
<feature type="transmembrane region" description="Helical" evidence="2">
    <location>
        <begin position="1091"/>
        <end position="1112"/>
    </location>
</feature>
<feature type="transmembrane region" description="Helical" evidence="2">
    <location>
        <begin position="6"/>
        <end position="33"/>
    </location>
</feature>
<evidence type="ECO:0000256" key="1">
    <source>
        <dbReference type="SAM" id="MobiDB-lite"/>
    </source>
</evidence>
<feature type="transmembrane region" description="Helical" evidence="2">
    <location>
        <begin position="1513"/>
        <end position="1532"/>
    </location>
</feature>
<evidence type="ECO:0000313" key="3">
    <source>
        <dbReference type="EMBL" id="TWU47488.1"/>
    </source>
</evidence>
<feature type="transmembrane region" description="Helical" evidence="2">
    <location>
        <begin position="1420"/>
        <end position="1439"/>
    </location>
</feature>
<sequence>MEVLLFLIFVWGFITVVGHASWVAIAAIVRLFAIADNDGSRPPSESSESRDLAAAQRVVSRLVAKGVLGAEAASEMRGQLRELERAGQPAPITAPVVIQKPVANVDLAIQGSTEPTSTYDQEEEVFEAILVAADEADASGKTSPTDDSFKNNAPAKPSLSTSEVIGSFLAARNIRWGELVAGMMIVVCSIGLVISLWNTLVQTHRAIPSLIFLTANAAIYASGFYTLGRWKLRHTSRAVLVIATLLVPLSVLAGMAAAGTGTNAVQLSDPLTLITIAIAAAVYLTLVYRGSIALVRRHLAPSMTLAVVGPAAILPLMPAIVRTWEHHAGWIAVVGSIAVAIAVVIATRIGLHKTTVGAARVRSQFLVIAVGWFSLAMAVGYSVFAMAASERLVIAIATIPALVATAGATRHLITKTRSAVGSMSAAVVGAVCLGGSVAILPPAMSGETWLWAWALTWTVSGLAVGRLLKQPLLTVVASVPIGIATMLTSPGWISGLAWHDAPLLRRVIGGEPMLVALMLGLAWSAVAWTRRTESNASWAKFSAGGWIAIAAVVAMVLSVTDVSSMGAVPAWTVTAVLMIGAVAGAWVSRSETDGLRRISVLLGACATVLGWMSVFHPWSIGEPFQIAGIPDWIRVGVAAATTWTLFCEALKTSPSLRHWNDLAVGGWMIVAVVACFTAGLHGSVSTFALAACAAGWLWAASINPSVVVLRLSQIATLALATVVGYLHAWPWMFTSLAWQNGSALWAWAAALALVSLLWWIVRTIARIDHTGVNSRLGFINDSDARFLGMPDGQSWIGAIGLMVVAAVWPMASLVFGIFSDPGFGQLPVLLPIATLAGLACFTQLHESHRRWTLYVVGPAISWFIGRGVCALPMDAPERLVLATSVVAGITLLVGFLRPSRTWVGLAAPTLIAISSAALLAKHWWSPVVMGDTVSWFPAVAVASWWTIGALAMLFIARQKQRPELPAVSTALFTAAIVVAASVWTVSPIHWLQIAGIGLIGWGAGMRMTTLRSAKPENNVGFLTATHGCIAIAGLVGFGSSVAVTGAIFTRSSFLIPWATVAGLGLSVVTVLIFSLRNTRTFFGIQESRGNLVWPAGITLLAGQAAYAVYALGGLSGPPLITVIAGLWWLGSVATLSRSAWVSMSDTEQSPSMTRFADLMHIAVVALAILTLVVMQGSVSAVIPWFALGTLAVLGLQVTLIQATRNPSRWVRQSSQLFGWCVIFAGAFAWNLLVPSSSNDWTLATLSLAWASCWWIIWRVGSSRESEHQPASPDAGLIGGLTMAAIGETALVVLGSSRIPISGVAEMGFWIRLASFAAIPVVGFLLTTKRLSRGNLVAMAVAAATLLSVQAFQGIAPDVQTRWMVAAIASGFAVALVSHWIPSSRKLVNDTAQVAGLVALAGIVASVFMIAFDIADDRSTWATQLTVLSVAFAAWTYAILAETASENRFRHIAVQLAMATVALMASVGSASVQHPMLETAMRWLVASVVVIPMWMFAFPKLIGERLHASWSSAARGGAIVGVVAAVGSLLSMLVMETMLRLDGGIGDVSRTMVSGVAVTLALLSGFSGWVALQSGPTSKWQATWQLSDGVRRSLVIAAQVVGVACWLHLFLCKSPWAIVGLRAYWPLIVMALAFVSVGISEWARRRGDRVIAETLQQTSLYLPLIPVFGFWIGSVGSDPADWTFVGGKTGYEWLLAIGAFYYLALSTIWKNVLPRITAVVLANAALWVVLVQQPGWEFATHPQAWLIPPAVCVLIATHLYRKRIDAPALASIRYAATLVIYVSSTADMLIAQIGTSLAGPIVLVTLALAGMLAGVLLRVAPFLYLGAIFVFFGVASMVRHAQQSIDAVWPWWVFGITTGILLLVGLTLLEKNKAGLRSYAQTLSS</sequence>
<gene>
    <name evidence="3" type="ORF">Poly51_52880</name>
</gene>
<feature type="transmembrane region" description="Helical" evidence="2">
    <location>
        <begin position="1308"/>
        <end position="1326"/>
    </location>
</feature>
<feature type="transmembrane region" description="Helical" evidence="2">
    <location>
        <begin position="879"/>
        <end position="896"/>
    </location>
</feature>
<protein>
    <submittedName>
        <fullName evidence="3">Uncharacterized protein</fullName>
    </submittedName>
</protein>
<feature type="region of interest" description="Disordered" evidence="1">
    <location>
        <begin position="137"/>
        <end position="158"/>
    </location>
</feature>
<keyword evidence="2" id="KW-0472">Membrane</keyword>
<feature type="transmembrane region" description="Helical" evidence="2">
    <location>
        <begin position="1118"/>
        <end position="1135"/>
    </location>
</feature>
<proteinExistence type="predicted"/>
<feature type="transmembrane region" description="Helical" evidence="2">
    <location>
        <begin position="714"/>
        <end position="732"/>
    </location>
</feature>
<reference evidence="3 4" key="1">
    <citation type="submission" date="2019-02" db="EMBL/GenBank/DDBJ databases">
        <title>Deep-cultivation of Planctomycetes and their phenomic and genomic characterization uncovers novel biology.</title>
        <authorList>
            <person name="Wiegand S."/>
            <person name="Jogler M."/>
            <person name="Boedeker C."/>
            <person name="Pinto D."/>
            <person name="Vollmers J."/>
            <person name="Rivas-Marin E."/>
            <person name="Kohn T."/>
            <person name="Peeters S.H."/>
            <person name="Heuer A."/>
            <person name="Rast P."/>
            <person name="Oberbeckmann S."/>
            <person name="Bunk B."/>
            <person name="Jeske O."/>
            <person name="Meyerdierks A."/>
            <person name="Storesund J.E."/>
            <person name="Kallscheuer N."/>
            <person name="Luecker S."/>
            <person name="Lage O.M."/>
            <person name="Pohl T."/>
            <person name="Merkel B.J."/>
            <person name="Hornburger P."/>
            <person name="Mueller R.-W."/>
            <person name="Bruemmer F."/>
            <person name="Labrenz M."/>
            <person name="Spormann A.M."/>
            <person name="Op Den Camp H."/>
            <person name="Overmann J."/>
            <person name="Amann R."/>
            <person name="Jetten M.S.M."/>
            <person name="Mascher T."/>
            <person name="Medema M.H."/>
            <person name="Devos D.P."/>
            <person name="Kaster A.-K."/>
            <person name="Ovreas L."/>
            <person name="Rohde M."/>
            <person name="Galperin M.Y."/>
            <person name="Jogler C."/>
        </authorList>
    </citation>
    <scope>NUCLEOTIDE SEQUENCE [LARGE SCALE GENOMIC DNA]</scope>
    <source>
        <strain evidence="3 4">Poly51</strain>
    </source>
</reference>
<feature type="transmembrane region" description="Helical" evidence="2">
    <location>
        <begin position="1361"/>
        <end position="1381"/>
    </location>
</feature>
<feature type="transmembrane region" description="Helical" evidence="2">
    <location>
        <begin position="1622"/>
        <end position="1642"/>
    </location>
</feature>
<feature type="transmembrane region" description="Helical" evidence="2">
    <location>
        <begin position="1692"/>
        <end position="1708"/>
    </location>
</feature>
<evidence type="ECO:0000313" key="4">
    <source>
        <dbReference type="Proteomes" id="UP000318288"/>
    </source>
</evidence>
<evidence type="ECO:0000256" key="2">
    <source>
        <dbReference type="SAM" id="Phobius"/>
    </source>
</evidence>
<dbReference type="EMBL" id="SJPW01000007">
    <property type="protein sequence ID" value="TWU47488.1"/>
    <property type="molecule type" value="Genomic_DNA"/>
</dbReference>
<feature type="transmembrane region" description="Helical" evidence="2">
    <location>
        <begin position="744"/>
        <end position="761"/>
    </location>
</feature>
<feature type="transmembrane region" description="Helical" evidence="2">
    <location>
        <begin position="935"/>
        <end position="956"/>
    </location>
</feature>
<feature type="transmembrane region" description="Helical" evidence="2">
    <location>
        <begin position="1451"/>
        <end position="1470"/>
    </location>
</feature>
<keyword evidence="2" id="KW-1133">Transmembrane helix</keyword>
<feature type="transmembrane region" description="Helical" evidence="2">
    <location>
        <begin position="513"/>
        <end position="529"/>
    </location>
</feature>
<feature type="transmembrane region" description="Helical" evidence="2">
    <location>
        <begin position="363"/>
        <end position="386"/>
    </location>
</feature>
<feature type="transmembrane region" description="Helical" evidence="2">
    <location>
        <begin position="1592"/>
        <end position="1610"/>
    </location>
</feature>
<feature type="transmembrane region" description="Helical" evidence="2">
    <location>
        <begin position="1847"/>
        <end position="1868"/>
    </location>
</feature>
<feature type="transmembrane region" description="Helical" evidence="2">
    <location>
        <begin position="1821"/>
        <end position="1841"/>
    </location>
</feature>
<keyword evidence="2" id="KW-0812">Transmembrane</keyword>
<feature type="transmembrane region" description="Helical" evidence="2">
    <location>
        <begin position="1335"/>
        <end position="1355"/>
    </location>
</feature>
<feature type="transmembrane region" description="Helical" evidence="2">
    <location>
        <begin position="475"/>
        <end position="493"/>
    </location>
</feature>
<feature type="transmembrane region" description="Helical" evidence="2">
    <location>
        <begin position="1276"/>
        <end position="1296"/>
    </location>
</feature>
<feature type="transmembrane region" description="Helical" evidence="2">
    <location>
        <begin position="963"/>
        <end position="983"/>
    </location>
</feature>
<feature type="transmembrane region" description="Helical" evidence="2">
    <location>
        <begin position="989"/>
        <end position="1007"/>
    </location>
</feature>
<feature type="transmembrane region" description="Helical" evidence="2">
    <location>
        <begin position="851"/>
        <end position="873"/>
    </location>
</feature>
<accession>A0A5C6EFB6</accession>
<feature type="transmembrane region" description="Helical" evidence="2">
    <location>
        <begin position="1796"/>
        <end position="1816"/>
    </location>
</feature>
<feature type="transmembrane region" description="Helical" evidence="2">
    <location>
        <begin position="300"/>
        <end position="321"/>
    </location>
</feature>
<feature type="transmembrane region" description="Helical" evidence="2">
    <location>
        <begin position="1482"/>
        <end position="1501"/>
    </location>
</feature>
<dbReference type="RefSeq" id="WP_146461312.1">
    <property type="nucleotide sequence ID" value="NZ_SJPW01000007.1"/>
</dbReference>